<proteinExistence type="predicted"/>
<keyword evidence="3" id="KW-1185">Reference proteome</keyword>
<dbReference type="Proteomes" id="UP000185696">
    <property type="component" value="Unassembled WGS sequence"/>
</dbReference>
<comment type="caution">
    <text evidence="2">The sequence shown here is derived from an EMBL/GenBank/DDBJ whole genome shotgun (WGS) entry which is preliminary data.</text>
</comment>
<organism evidence="2 3">
    <name type="scientific">Actinophytocola xinjiangensis</name>
    <dbReference type="NCBI Taxonomy" id="485602"/>
    <lineage>
        <taxon>Bacteria</taxon>
        <taxon>Bacillati</taxon>
        <taxon>Actinomycetota</taxon>
        <taxon>Actinomycetes</taxon>
        <taxon>Pseudonocardiales</taxon>
        <taxon>Pseudonocardiaceae</taxon>
    </lineage>
</organism>
<name>A0A7Z0WDT9_9PSEU</name>
<keyword evidence="1" id="KW-0620">Polyamine biosynthesis</keyword>
<evidence type="ECO:0000313" key="2">
    <source>
        <dbReference type="EMBL" id="OLF05036.1"/>
    </source>
</evidence>
<dbReference type="InterPro" id="IPR029063">
    <property type="entry name" value="SAM-dependent_MTases_sf"/>
</dbReference>
<accession>A0A7Z0WDT9</accession>
<dbReference type="Gene3D" id="3.40.50.150">
    <property type="entry name" value="Vaccinia Virus protein VP39"/>
    <property type="match status" value="1"/>
</dbReference>
<dbReference type="Pfam" id="PF01564">
    <property type="entry name" value="Spermine_synth"/>
    <property type="match status" value="1"/>
</dbReference>
<dbReference type="AlphaFoldDB" id="A0A7Z0WDT9"/>
<evidence type="ECO:0000256" key="1">
    <source>
        <dbReference type="ARBA" id="ARBA00023115"/>
    </source>
</evidence>
<dbReference type="OrthoDB" id="9793351at2"/>
<dbReference type="GO" id="GO:0006596">
    <property type="term" value="P:polyamine biosynthetic process"/>
    <property type="evidence" value="ECO:0007669"/>
    <property type="project" value="UniProtKB-KW"/>
</dbReference>
<dbReference type="SUPFAM" id="SSF53335">
    <property type="entry name" value="S-adenosyl-L-methionine-dependent methyltransferases"/>
    <property type="match status" value="1"/>
</dbReference>
<dbReference type="EMBL" id="MSIF01000034">
    <property type="protein sequence ID" value="OLF05036.1"/>
    <property type="molecule type" value="Genomic_DNA"/>
</dbReference>
<reference evidence="2 3" key="1">
    <citation type="submission" date="2016-12" db="EMBL/GenBank/DDBJ databases">
        <title>The draft genome sequence of Actinophytocola xinjiangensis.</title>
        <authorList>
            <person name="Wang W."/>
            <person name="Yuan L."/>
        </authorList>
    </citation>
    <scope>NUCLEOTIDE SEQUENCE [LARGE SCALE GENOMIC DNA]</scope>
    <source>
        <strain evidence="2 3">CGMCC 4.4663</strain>
    </source>
</reference>
<gene>
    <name evidence="2" type="ORF">BLA60_38025</name>
</gene>
<sequence>MTSEAAPVVVKRVAGECGELVLRRVGEHFEIIANGVFLMDTRNGESERLLVEAAARRMPAGGALLVGGLGVGFSLRTALDHPRVGEVVVVERERSVIAWNRGPLAARHGDALADPRARCVPADLVGWLSGTSERFGAICVDIDNGPEWTVTDGNAVLYGESGVDLLANALVPGGVLAVWSAGRSPAFVERLAARFASVTTLEVPVPRGEPDLIFLGERG</sequence>
<dbReference type="RefSeq" id="WP_075137941.1">
    <property type="nucleotide sequence ID" value="NZ_MSIF01000034.1"/>
</dbReference>
<protein>
    <submittedName>
        <fullName evidence="2">Spermidine synthase</fullName>
    </submittedName>
</protein>
<dbReference type="PANTHER" id="PTHR43317">
    <property type="entry name" value="THERMOSPERMINE SYNTHASE ACAULIS5"/>
    <property type="match status" value="1"/>
</dbReference>
<evidence type="ECO:0000313" key="3">
    <source>
        <dbReference type="Proteomes" id="UP000185696"/>
    </source>
</evidence>
<dbReference type="PANTHER" id="PTHR43317:SF3">
    <property type="entry name" value="BLR2883 PROTEIN"/>
    <property type="match status" value="1"/>
</dbReference>